<dbReference type="GO" id="GO:0016740">
    <property type="term" value="F:transferase activity"/>
    <property type="evidence" value="ECO:0007669"/>
    <property type="project" value="UniProtKB-KW"/>
</dbReference>
<organism evidence="1 2">
    <name type="scientific">Salmonella enterica subsp. arizonae</name>
    <dbReference type="NCBI Taxonomy" id="59203"/>
    <lineage>
        <taxon>Bacteria</taxon>
        <taxon>Pseudomonadati</taxon>
        <taxon>Pseudomonadota</taxon>
        <taxon>Gammaproteobacteria</taxon>
        <taxon>Enterobacterales</taxon>
        <taxon>Enterobacteriaceae</taxon>
        <taxon>Salmonella</taxon>
    </lineage>
</organism>
<dbReference type="PANTHER" id="PTHR34309">
    <property type="entry name" value="SLR1406 PROTEIN"/>
    <property type="match status" value="1"/>
</dbReference>
<dbReference type="EMBL" id="LS483466">
    <property type="protein sequence ID" value="SQI23056.1"/>
    <property type="molecule type" value="Genomic_DNA"/>
</dbReference>
<protein>
    <submittedName>
        <fullName evidence="1">ATP/cobalamin adenosyltransferase</fullName>
    </submittedName>
</protein>
<dbReference type="Gene3D" id="3.30.450.150">
    <property type="entry name" value="Haem-degrading domain"/>
    <property type="match status" value="1"/>
</dbReference>
<dbReference type="InterPro" id="IPR038084">
    <property type="entry name" value="PduO/GlcC-like_sf"/>
</dbReference>
<proteinExistence type="predicted"/>
<dbReference type="PANTHER" id="PTHR34309:SF1">
    <property type="entry name" value="PROTEIN GLCG"/>
    <property type="match status" value="1"/>
</dbReference>
<sequence>MKSATHELASAVQPGAALYGLDTHMQGKIVTFGGGFALWRNGVLIGGLGISGGSVEQDMDIAQAAIAAIDVRTYQ</sequence>
<dbReference type="InterPro" id="IPR052517">
    <property type="entry name" value="GlcG_carb_metab_protein"/>
</dbReference>
<keyword evidence="2" id="KW-1185">Reference proteome</keyword>
<dbReference type="InterPro" id="IPR005624">
    <property type="entry name" value="PduO/GlcC-like"/>
</dbReference>
<accession>A0A2X4T7A3</accession>
<dbReference type="Pfam" id="PF03928">
    <property type="entry name" value="HbpS-like"/>
    <property type="match status" value="1"/>
</dbReference>
<gene>
    <name evidence="1" type="ORF">NCTC7307_02173</name>
</gene>
<dbReference type="Proteomes" id="UP000248731">
    <property type="component" value="Chromosome 1"/>
</dbReference>
<reference evidence="1 2" key="1">
    <citation type="submission" date="2018-06" db="EMBL/GenBank/DDBJ databases">
        <authorList>
            <consortium name="Pathogen Informatics"/>
            <person name="Doyle S."/>
        </authorList>
    </citation>
    <scope>NUCLEOTIDE SEQUENCE [LARGE SCALE GENOMIC DNA]</scope>
    <source>
        <strain evidence="1 2">NCTC7307</strain>
    </source>
</reference>
<dbReference type="SUPFAM" id="SSF143744">
    <property type="entry name" value="GlcG-like"/>
    <property type="match status" value="1"/>
</dbReference>
<dbReference type="AlphaFoldDB" id="A0A2X4T7A3"/>
<name>A0A2X4T7A3_SALER</name>
<evidence type="ECO:0000313" key="1">
    <source>
        <dbReference type="EMBL" id="SQI23056.1"/>
    </source>
</evidence>
<evidence type="ECO:0000313" key="2">
    <source>
        <dbReference type="Proteomes" id="UP000248731"/>
    </source>
</evidence>
<keyword evidence="1" id="KW-0808">Transferase</keyword>